<evidence type="ECO:0000313" key="3">
    <source>
        <dbReference type="Proteomes" id="UP000186917"/>
    </source>
</evidence>
<accession>A0A1N7M8I5</accession>
<proteinExistence type="predicted"/>
<organism evidence="2 3">
    <name type="scientific">Filimonas lacunae</name>
    <dbReference type="NCBI Taxonomy" id="477680"/>
    <lineage>
        <taxon>Bacteria</taxon>
        <taxon>Pseudomonadati</taxon>
        <taxon>Bacteroidota</taxon>
        <taxon>Chitinophagia</taxon>
        <taxon>Chitinophagales</taxon>
        <taxon>Chitinophagaceae</taxon>
        <taxon>Filimonas</taxon>
    </lineage>
</organism>
<keyword evidence="1" id="KW-0732">Signal</keyword>
<gene>
    <name evidence="2" type="ORF">SAMN05421788_1011426</name>
</gene>
<evidence type="ECO:0000256" key="1">
    <source>
        <dbReference type="SAM" id="SignalP"/>
    </source>
</evidence>
<dbReference type="RefSeq" id="WP_076376994.1">
    <property type="nucleotide sequence ID" value="NZ_AP017422.1"/>
</dbReference>
<sequence length="306" mass="33031">MNPIYSYRKLMSMLLAAACVAAAGTARAQLLPSGTGYFQNRYVLNPAFAGFTRQLTVNAAYRREQANIDQGPTSQYVTADYGLTNSVGVGVNAYNEKAGVLKNTNVMATYAYHISFSESRKLHLGLSAGVRNERIDYGAVNGEQDDATLTSFNSRGVQFDADFGAAYTDGGLTIQAAAPGLVTNFKSSTSSWVNKPVFFAAASYKVKISEDGEGIWLQPMAMFRQVKGYDNLVDAGAQCSFLEERMYVFGMYQSSKSFMAGAGAGIIKDVITINAVYNTRVNALKGYSGGNFEIGFTLKPGHLAKH</sequence>
<keyword evidence="3" id="KW-1185">Reference proteome</keyword>
<feature type="chain" id="PRO_5012771876" evidence="1">
    <location>
        <begin position="29"/>
        <end position="306"/>
    </location>
</feature>
<feature type="signal peptide" evidence="1">
    <location>
        <begin position="1"/>
        <end position="28"/>
    </location>
</feature>
<protein>
    <submittedName>
        <fullName evidence="2">Type IX secretion system membrane protein, PorP/SprF family</fullName>
    </submittedName>
</protein>
<dbReference type="STRING" id="477680.SAMN05421788_1011426"/>
<name>A0A1N7M8I5_9BACT</name>
<dbReference type="OrthoDB" id="891773at2"/>
<dbReference type="Proteomes" id="UP000186917">
    <property type="component" value="Unassembled WGS sequence"/>
</dbReference>
<dbReference type="EMBL" id="FTOR01000001">
    <property type="protein sequence ID" value="SIS82291.1"/>
    <property type="molecule type" value="Genomic_DNA"/>
</dbReference>
<dbReference type="NCBIfam" id="TIGR03519">
    <property type="entry name" value="T9SS_PorP_fam"/>
    <property type="match status" value="1"/>
</dbReference>
<dbReference type="AlphaFoldDB" id="A0A1N7M8I5"/>
<dbReference type="InterPro" id="IPR019861">
    <property type="entry name" value="PorP/SprF_Bacteroidetes"/>
</dbReference>
<dbReference type="Pfam" id="PF11751">
    <property type="entry name" value="PorP_SprF"/>
    <property type="match status" value="1"/>
</dbReference>
<reference evidence="3" key="1">
    <citation type="submission" date="2017-01" db="EMBL/GenBank/DDBJ databases">
        <authorList>
            <person name="Varghese N."/>
            <person name="Submissions S."/>
        </authorList>
    </citation>
    <scope>NUCLEOTIDE SEQUENCE [LARGE SCALE GENOMIC DNA]</scope>
    <source>
        <strain evidence="3">DSM 21054</strain>
    </source>
</reference>
<evidence type="ECO:0000313" key="2">
    <source>
        <dbReference type="EMBL" id="SIS82291.1"/>
    </source>
</evidence>